<keyword evidence="1" id="KW-0472">Membrane</keyword>
<name>A0A8I0LBV8_9CORY</name>
<feature type="transmembrane region" description="Helical" evidence="1">
    <location>
        <begin position="84"/>
        <end position="106"/>
    </location>
</feature>
<evidence type="ECO:0000256" key="1">
    <source>
        <dbReference type="SAM" id="Phobius"/>
    </source>
</evidence>
<organism evidence="2 3">
    <name type="scientific">Corynebacterium gallinarum</name>
    <dbReference type="NCBI Taxonomy" id="2762214"/>
    <lineage>
        <taxon>Bacteria</taxon>
        <taxon>Bacillati</taxon>
        <taxon>Actinomycetota</taxon>
        <taxon>Actinomycetes</taxon>
        <taxon>Mycobacteriales</taxon>
        <taxon>Corynebacteriaceae</taxon>
        <taxon>Corynebacterium</taxon>
    </lineage>
</organism>
<dbReference type="RefSeq" id="WP_191732922.1">
    <property type="nucleotide sequence ID" value="NZ_JACSPR010000003.1"/>
</dbReference>
<evidence type="ECO:0000313" key="2">
    <source>
        <dbReference type="EMBL" id="MBD8029686.1"/>
    </source>
</evidence>
<keyword evidence="1" id="KW-1133">Transmembrane helix</keyword>
<feature type="transmembrane region" description="Helical" evidence="1">
    <location>
        <begin position="57"/>
        <end position="78"/>
    </location>
</feature>
<proteinExistence type="predicted"/>
<feature type="transmembrane region" description="Helical" evidence="1">
    <location>
        <begin position="6"/>
        <end position="27"/>
    </location>
</feature>
<keyword evidence="1" id="KW-0812">Transmembrane</keyword>
<protein>
    <submittedName>
        <fullName evidence="2">SdpI family protein</fullName>
    </submittedName>
</protein>
<dbReference type="AlphaFoldDB" id="A0A8I0LBV8"/>
<accession>A0A8I0LBV8</accession>
<keyword evidence="3" id="KW-1185">Reference proteome</keyword>
<gene>
    <name evidence="2" type="ORF">H9627_04980</name>
</gene>
<evidence type="ECO:0000313" key="3">
    <source>
        <dbReference type="Proteomes" id="UP000650224"/>
    </source>
</evidence>
<comment type="caution">
    <text evidence="2">The sequence shown here is derived from an EMBL/GenBank/DDBJ whole genome shotgun (WGS) entry which is preliminary data.</text>
</comment>
<dbReference type="Pfam" id="PF13630">
    <property type="entry name" value="SdpI"/>
    <property type="match status" value="1"/>
</dbReference>
<sequence>MTVIGIILGSLFGILAVLLVVTGVLAWKAKLPGNPVLGIRVPEVRKSQELWDMAHRVAGPLWVLSGVAWAIASLMAFAATGWMWLVVGLAVIGGLVFLGMGAGMGAHTVAMVDAKRKAAGDSSEGACCSADGGGEGGCCSPADNGAPAPVENTTALNAPAIDLDAVRRAAQAQSRARQD</sequence>
<dbReference type="Proteomes" id="UP000650224">
    <property type="component" value="Unassembled WGS sequence"/>
</dbReference>
<reference evidence="2 3" key="1">
    <citation type="submission" date="2020-08" db="EMBL/GenBank/DDBJ databases">
        <title>A Genomic Blueprint of the Chicken Gut Microbiome.</title>
        <authorList>
            <person name="Gilroy R."/>
            <person name="Ravi A."/>
            <person name="Getino M."/>
            <person name="Pursley I."/>
            <person name="Horton D.L."/>
            <person name="Alikhan N.-F."/>
            <person name="Baker D."/>
            <person name="Gharbi K."/>
            <person name="Hall N."/>
            <person name="Watson M."/>
            <person name="Adriaenssens E.M."/>
            <person name="Foster-Nyarko E."/>
            <person name="Jarju S."/>
            <person name="Secka A."/>
            <person name="Antonio M."/>
            <person name="Oren A."/>
            <person name="Chaudhuri R."/>
            <person name="La Ragione R.M."/>
            <person name="Hildebrand F."/>
            <person name="Pallen M.J."/>
        </authorList>
    </citation>
    <scope>NUCLEOTIDE SEQUENCE [LARGE SCALE GENOMIC DNA]</scope>
    <source>
        <strain evidence="2 3">Sa1YVA5</strain>
    </source>
</reference>
<dbReference type="InterPro" id="IPR025962">
    <property type="entry name" value="SdpI/YhfL"/>
</dbReference>
<dbReference type="EMBL" id="JACSPR010000003">
    <property type="protein sequence ID" value="MBD8029686.1"/>
    <property type="molecule type" value="Genomic_DNA"/>
</dbReference>